<dbReference type="GO" id="GO:0017177">
    <property type="term" value="C:glucosidase II complex"/>
    <property type="evidence" value="ECO:0007669"/>
    <property type="project" value="TreeGrafter"/>
</dbReference>
<proteinExistence type="predicted"/>
<comment type="caution">
    <text evidence="5">The sequence shown here is derived from an EMBL/GenBank/DDBJ whole genome shotgun (WGS) entry which is preliminary data.</text>
</comment>
<evidence type="ECO:0000256" key="2">
    <source>
        <dbReference type="ARBA" id="ARBA00023157"/>
    </source>
</evidence>
<protein>
    <recommendedName>
        <fullName evidence="4">MRH domain-containing protein</fullName>
    </recommendedName>
</protein>
<accession>A0AAV5V586</accession>
<sequence length="220" mass="25081">KEREEKEKLGHNEVVEGEGEKPDDVVEKHGEDEDIEEDHPSVDEPIDEFDDNVPFVPFSDEDNKIFDASREARQKYEEIKTKMDDIDRQITDAESFSNLDFGADFAWAPLKGKCVELESGEYVYKLCPFDKCNQKEKNGYSETNMGTWKSWEKPHSSMKYGDGTTCWNGPPRSTVVDVHCGDEDALVEASEPGRCEYHFIFRTPAACTDPDAEEVVHSEL</sequence>
<organism evidence="5 6">
    <name type="scientific">Pristionchus fissidentatus</name>
    <dbReference type="NCBI Taxonomy" id="1538716"/>
    <lineage>
        <taxon>Eukaryota</taxon>
        <taxon>Metazoa</taxon>
        <taxon>Ecdysozoa</taxon>
        <taxon>Nematoda</taxon>
        <taxon>Chromadorea</taxon>
        <taxon>Rhabditida</taxon>
        <taxon>Rhabditina</taxon>
        <taxon>Diplogasteromorpha</taxon>
        <taxon>Diplogasteroidea</taxon>
        <taxon>Neodiplogasteridae</taxon>
        <taxon>Pristionchus</taxon>
    </lineage>
</organism>
<keyword evidence="1" id="KW-0732">Signal</keyword>
<reference evidence="5" key="1">
    <citation type="submission" date="2023-10" db="EMBL/GenBank/DDBJ databases">
        <title>Genome assembly of Pristionchus species.</title>
        <authorList>
            <person name="Yoshida K."/>
            <person name="Sommer R.J."/>
        </authorList>
    </citation>
    <scope>NUCLEOTIDE SEQUENCE</scope>
    <source>
        <strain evidence="5">RS5133</strain>
    </source>
</reference>
<dbReference type="InterPro" id="IPR036607">
    <property type="entry name" value="PRKCSH"/>
</dbReference>
<feature type="non-terminal residue" evidence="5">
    <location>
        <position position="1"/>
    </location>
</feature>
<dbReference type="PROSITE" id="PS51914">
    <property type="entry name" value="MRH"/>
    <property type="match status" value="1"/>
</dbReference>
<dbReference type="Proteomes" id="UP001432322">
    <property type="component" value="Unassembled WGS sequence"/>
</dbReference>
<evidence type="ECO:0000313" key="5">
    <source>
        <dbReference type="EMBL" id="GMT14746.1"/>
    </source>
</evidence>
<dbReference type="SUPFAM" id="SSF50911">
    <property type="entry name" value="Mannose 6-phosphate receptor domain"/>
    <property type="match status" value="1"/>
</dbReference>
<dbReference type="AlphaFoldDB" id="A0AAV5V586"/>
<evidence type="ECO:0000256" key="1">
    <source>
        <dbReference type="ARBA" id="ARBA00022729"/>
    </source>
</evidence>
<dbReference type="PANTHER" id="PTHR12630">
    <property type="entry name" value="N-LINKED OLIGOSACCHARIDE PROCESSING"/>
    <property type="match status" value="1"/>
</dbReference>
<keyword evidence="6" id="KW-1185">Reference proteome</keyword>
<feature type="domain" description="MRH" evidence="4">
    <location>
        <begin position="112"/>
        <end position="209"/>
    </location>
</feature>
<name>A0AAV5V586_9BILA</name>
<evidence type="ECO:0000313" key="6">
    <source>
        <dbReference type="Proteomes" id="UP001432322"/>
    </source>
</evidence>
<dbReference type="GO" id="GO:0006491">
    <property type="term" value="P:N-glycan processing"/>
    <property type="evidence" value="ECO:0007669"/>
    <property type="project" value="TreeGrafter"/>
</dbReference>
<dbReference type="InterPro" id="IPR044865">
    <property type="entry name" value="MRH_dom"/>
</dbReference>
<gene>
    <name evidence="5" type="ORF">PFISCL1PPCAC_6043</name>
</gene>
<dbReference type="PANTHER" id="PTHR12630:SF1">
    <property type="entry name" value="GLUCOSIDASE 2 SUBUNIT BETA"/>
    <property type="match status" value="1"/>
</dbReference>
<evidence type="ECO:0000256" key="3">
    <source>
        <dbReference type="SAM" id="MobiDB-lite"/>
    </source>
</evidence>
<dbReference type="Gene3D" id="2.70.130.10">
    <property type="entry name" value="Mannose-6-phosphate receptor binding domain"/>
    <property type="match status" value="1"/>
</dbReference>
<feature type="region of interest" description="Disordered" evidence="3">
    <location>
        <begin position="1"/>
        <end position="67"/>
    </location>
</feature>
<dbReference type="InterPro" id="IPR039794">
    <property type="entry name" value="Gtb1-like"/>
</dbReference>
<feature type="compositionally biased region" description="Basic and acidic residues" evidence="3">
    <location>
        <begin position="1"/>
        <end position="31"/>
    </location>
</feature>
<dbReference type="EMBL" id="BTSY01000002">
    <property type="protein sequence ID" value="GMT14746.1"/>
    <property type="molecule type" value="Genomic_DNA"/>
</dbReference>
<keyword evidence="2" id="KW-1015">Disulfide bond</keyword>
<dbReference type="InterPro" id="IPR009011">
    <property type="entry name" value="Man6P_isomerase_rcpt-bd_dom_sf"/>
</dbReference>
<evidence type="ECO:0000259" key="4">
    <source>
        <dbReference type="PROSITE" id="PS51914"/>
    </source>
</evidence>
<dbReference type="Pfam" id="PF13015">
    <property type="entry name" value="PRKCSH_1"/>
    <property type="match status" value="1"/>
</dbReference>